<dbReference type="EMBL" id="NBSH01000003">
    <property type="protein sequence ID" value="ORX38866.1"/>
    <property type="molecule type" value="Genomic_DNA"/>
</dbReference>
<reference evidence="4 5" key="1">
    <citation type="submission" date="2017-03" db="EMBL/GenBank/DDBJ databases">
        <title>Widespread Adenine N6-methylation of Active Genes in Fungi.</title>
        <authorList>
            <consortium name="DOE Joint Genome Institute"/>
            <person name="Mondo S.J."/>
            <person name="Dannebaum R.O."/>
            <person name="Kuo R.C."/>
            <person name="Louie K.B."/>
            <person name="Bewick A.J."/>
            <person name="Labutti K."/>
            <person name="Haridas S."/>
            <person name="Kuo A."/>
            <person name="Salamov A."/>
            <person name="Ahrendt S.R."/>
            <person name="Lau R."/>
            <person name="Bowen B.P."/>
            <person name="Lipzen A."/>
            <person name="Sullivan W."/>
            <person name="Andreopoulos W.B."/>
            <person name="Clum A."/>
            <person name="Lindquist E."/>
            <person name="Daum C."/>
            <person name="Northen T.R."/>
            <person name="Ramamoorthy G."/>
            <person name="Schmitz R.J."/>
            <person name="Gryganskyi A."/>
            <person name="Culley D."/>
            <person name="Magnuson J."/>
            <person name="James T.Y."/>
            <person name="O'Malley M.A."/>
            <person name="Stajich J.E."/>
            <person name="Spatafora J.W."/>
            <person name="Visel A."/>
            <person name="Grigoriev I.V."/>
        </authorList>
    </citation>
    <scope>NUCLEOTIDE SEQUENCE [LARGE SCALE GENOMIC DNA]</scope>
    <source>
        <strain evidence="4 5">NRRL Y-17943</strain>
    </source>
</reference>
<evidence type="ECO:0000256" key="2">
    <source>
        <dbReference type="SAM" id="SignalP"/>
    </source>
</evidence>
<proteinExistence type="predicted"/>
<sequence>MHASATAALFALLASSAFATPIQKRYSGVTIRSYRTGTCLNLQAGVTIQNGSPVWVGDCSTATLWDINPGSGSVLVHGTNFALDAGENPHNFVPAKVWQSYPGLTQQTWYLTPDNRIAITGGTMCLDEGDNGPQTYQCTTGDTNQIWYVDQPATSTSMAASTSSMAPSSTSSAAPSASASSGPTGPSTTISWNGNTGMCATVQGSFANGTPVNLAPCTKAANQMFYAFDGGAIQLAGTNYCLDAGSNPADGTQMKIWQCYFGLSQQVWNFNGNLISTANSESIFNEIET</sequence>
<feature type="chain" id="PRO_5012982705" evidence="2">
    <location>
        <begin position="20"/>
        <end position="289"/>
    </location>
</feature>
<dbReference type="OrthoDB" id="6770063at2759"/>
<dbReference type="Proteomes" id="UP000193218">
    <property type="component" value="Unassembled WGS sequence"/>
</dbReference>
<keyword evidence="5" id="KW-1185">Reference proteome</keyword>
<dbReference type="Gene3D" id="2.80.10.50">
    <property type="match status" value="2"/>
</dbReference>
<evidence type="ECO:0000256" key="1">
    <source>
        <dbReference type="SAM" id="MobiDB-lite"/>
    </source>
</evidence>
<dbReference type="SMART" id="SM00458">
    <property type="entry name" value="RICIN"/>
    <property type="match status" value="2"/>
</dbReference>
<organism evidence="4 5">
    <name type="scientific">Kockovaella imperatae</name>
    <dbReference type="NCBI Taxonomy" id="4999"/>
    <lineage>
        <taxon>Eukaryota</taxon>
        <taxon>Fungi</taxon>
        <taxon>Dikarya</taxon>
        <taxon>Basidiomycota</taxon>
        <taxon>Agaricomycotina</taxon>
        <taxon>Tremellomycetes</taxon>
        <taxon>Tremellales</taxon>
        <taxon>Cuniculitremaceae</taxon>
        <taxon>Kockovaella</taxon>
    </lineage>
</organism>
<evidence type="ECO:0000313" key="4">
    <source>
        <dbReference type="EMBL" id="ORX38866.1"/>
    </source>
</evidence>
<feature type="region of interest" description="Disordered" evidence="1">
    <location>
        <begin position="159"/>
        <end position="188"/>
    </location>
</feature>
<dbReference type="SUPFAM" id="SSF50370">
    <property type="entry name" value="Ricin B-like lectins"/>
    <property type="match status" value="2"/>
</dbReference>
<dbReference type="GeneID" id="33556746"/>
<feature type="domain" description="Ricin B lectin" evidence="3">
    <location>
        <begin position="184"/>
        <end position="287"/>
    </location>
</feature>
<keyword evidence="4" id="KW-0430">Lectin</keyword>
<dbReference type="RefSeq" id="XP_021872729.1">
    <property type="nucleotide sequence ID" value="XM_022014938.1"/>
</dbReference>
<keyword evidence="2" id="KW-0732">Signal</keyword>
<dbReference type="GO" id="GO:0030246">
    <property type="term" value="F:carbohydrate binding"/>
    <property type="evidence" value="ECO:0007669"/>
    <property type="project" value="UniProtKB-KW"/>
</dbReference>
<protein>
    <submittedName>
        <fullName evidence="4">Ricin B lectin domain-containing protein</fullName>
    </submittedName>
</protein>
<feature type="domain" description="Ricin B lectin" evidence="3">
    <location>
        <begin position="26"/>
        <end position="150"/>
    </location>
</feature>
<evidence type="ECO:0000313" key="5">
    <source>
        <dbReference type="Proteomes" id="UP000193218"/>
    </source>
</evidence>
<dbReference type="PROSITE" id="PS50231">
    <property type="entry name" value="RICIN_B_LECTIN"/>
    <property type="match status" value="2"/>
</dbReference>
<dbReference type="STRING" id="4999.A0A1Y1UN38"/>
<dbReference type="InterPro" id="IPR000772">
    <property type="entry name" value="Ricin_B_lectin"/>
</dbReference>
<dbReference type="AlphaFoldDB" id="A0A1Y1UN38"/>
<accession>A0A1Y1UN38</accession>
<dbReference type="InParanoid" id="A0A1Y1UN38"/>
<dbReference type="Pfam" id="PF00652">
    <property type="entry name" value="Ricin_B_lectin"/>
    <property type="match status" value="2"/>
</dbReference>
<evidence type="ECO:0000259" key="3">
    <source>
        <dbReference type="SMART" id="SM00458"/>
    </source>
</evidence>
<gene>
    <name evidence="4" type="ORF">BD324DRAFT_617610</name>
</gene>
<name>A0A1Y1UN38_9TREE</name>
<comment type="caution">
    <text evidence="4">The sequence shown here is derived from an EMBL/GenBank/DDBJ whole genome shotgun (WGS) entry which is preliminary data.</text>
</comment>
<feature type="signal peptide" evidence="2">
    <location>
        <begin position="1"/>
        <end position="19"/>
    </location>
</feature>
<dbReference type="InterPro" id="IPR035992">
    <property type="entry name" value="Ricin_B-like_lectins"/>
</dbReference>
<dbReference type="CDD" id="cd00161">
    <property type="entry name" value="beta-trefoil_Ricin-like"/>
    <property type="match status" value="1"/>
</dbReference>